<feature type="compositionally biased region" description="Polar residues" evidence="2">
    <location>
        <begin position="461"/>
        <end position="475"/>
    </location>
</feature>
<protein>
    <submittedName>
        <fullName evidence="3">Uncharacterized protein</fullName>
    </submittedName>
</protein>
<dbReference type="Proteomes" id="UP000009168">
    <property type="component" value="Unassembled WGS sequence"/>
</dbReference>
<dbReference type="InParanoid" id="Q235Y9"/>
<dbReference type="RefSeq" id="XP_001012856.2">
    <property type="nucleotide sequence ID" value="XM_001012856.2"/>
</dbReference>
<name>Q235Y9_TETTS</name>
<feature type="region of interest" description="Disordered" evidence="2">
    <location>
        <begin position="320"/>
        <end position="351"/>
    </location>
</feature>
<dbReference type="HOGENOM" id="CLU_441143_0_0_1"/>
<keyword evidence="1" id="KW-0175">Coiled coil</keyword>
<evidence type="ECO:0000313" key="3">
    <source>
        <dbReference type="EMBL" id="EAR92611.2"/>
    </source>
</evidence>
<feature type="compositionally biased region" description="Basic and acidic residues" evidence="2">
    <location>
        <begin position="8"/>
        <end position="24"/>
    </location>
</feature>
<organism evidence="3 4">
    <name type="scientific">Tetrahymena thermophila (strain SB210)</name>
    <dbReference type="NCBI Taxonomy" id="312017"/>
    <lineage>
        <taxon>Eukaryota</taxon>
        <taxon>Sar</taxon>
        <taxon>Alveolata</taxon>
        <taxon>Ciliophora</taxon>
        <taxon>Intramacronucleata</taxon>
        <taxon>Oligohymenophorea</taxon>
        <taxon>Hymenostomatida</taxon>
        <taxon>Tetrahymenina</taxon>
        <taxon>Tetrahymenidae</taxon>
        <taxon>Tetrahymena</taxon>
    </lineage>
</organism>
<dbReference type="Pfam" id="PF14536">
    <property type="entry name" value="DUF4441"/>
    <property type="match status" value="1"/>
</dbReference>
<gene>
    <name evidence="3" type="ORF">TTHERM_00094020</name>
</gene>
<reference evidence="4" key="1">
    <citation type="journal article" date="2006" name="PLoS Biol.">
        <title>Macronuclear genome sequence of the ciliate Tetrahymena thermophila, a model eukaryote.</title>
        <authorList>
            <person name="Eisen J.A."/>
            <person name="Coyne R.S."/>
            <person name="Wu M."/>
            <person name="Wu D."/>
            <person name="Thiagarajan M."/>
            <person name="Wortman J.R."/>
            <person name="Badger J.H."/>
            <person name="Ren Q."/>
            <person name="Amedeo P."/>
            <person name="Jones K.M."/>
            <person name="Tallon L.J."/>
            <person name="Delcher A.L."/>
            <person name="Salzberg S.L."/>
            <person name="Silva J.C."/>
            <person name="Haas B.J."/>
            <person name="Majoros W.H."/>
            <person name="Farzad M."/>
            <person name="Carlton J.M."/>
            <person name="Smith R.K. Jr."/>
            <person name="Garg J."/>
            <person name="Pearlman R.E."/>
            <person name="Karrer K.M."/>
            <person name="Sun L."/>
            <person name="Manning G."/>
            <person name="Elde N.C."/>
            <person name="Turkewitz A.P."/>
            <person name="Asai D.J."/>
            <person name="Wilkes D.E."/>
            <person name="Wang Y."/>
            <person name="Cai H."/>
            <person name="Collins K."/>
            <person name="Stewart B.A."/>
            <person name="Lee S.R."/>
            <person name="Wilamowska K."/>
            <person name="Weinberg Z."/>
            <person name="Ruzzo W.L."/>
            <person name="Wloga D."/>
            <person name="Gaertig J."/>
            <person name="Frankel J."/>
            <person name="Tsao C.-C."/>
            <person name="Gorovsky M.A."/>
            <person name="Keeling P.J."/>
            <person name="Waller R.F."/>
            <person name="Patron N.J."/>
            <person name="Cherry J.M."/>
            <person name="Stover N.A."/>
            <person name="Krieger C.J."/>
            <person name="del Toro C."/>
            <person name="Ryder H.F."/>
            <person name="Williamson S.C."/>
            <person name="Barbeau R.A."/>
            <person name="Hamilton E.P."/>
            <person name="Orias E."/>
        </authorList>
    </citation>
    <scope>NUCLEOTIDE SEQUENCE [LARGE SCALE GENOMIC DNA]</scope>
    <source>
        <strain evidence="4">SB210</strain>
    </source>
</reference>
<evidence type="ECO:0000256" key="1">
    <source>
        <dbReference type="SAM" id="Coils"/>
    </source>
</evidence>
<evidence type="ECO:0000313" key="4">
    <source>
        <dbReference type="Proteomes" id="UP000009168"/>
    </source>
</evidence>
<feature type="region of interest" description="Disordered" evidence="2">
    <location>
        <begin position="1"/>
        <end position="24"/>
    </location>
</feature>
<proteinExistence type="predicted"/>
<feature type="coiled-coil region" evidence="1">
    <location>
        <begin position="258"/>
        <end position="302"/>
    </location>
</feature>
<sequence length="634" mass="75838">MNNNFVSLKDDEGERQMHQHHSQDKFISYQTKRIFNIDKKQNFESTTLKPGENNIQKNTCNNLQNFKYEPLSNGSQQHIISQLSDMKDLRNIRTRQSLFQDQKSPQSFAFFKCDNSDLQNDKNQDTQIFYQNELNNPLLLQANLNENENEFLGNCDIQQIQNMTQNENLYNSFNPVFDYNMNANFDTDNINSYNFNNSSIFNQEKTYYIQNLNNQFALKEGQYNIKDYQENIKCGEYGQMPEQIYEKQCEINQQTQINRNENTSYKSQENQYQNIEDKKISNKSSIERLREYRQIKKRQKQEYLISRLQSLPKRVLRSSKQENTKLGEGENEVFQEQIDIQDKSQTQNEERESLKFQEFVLSKENNYYENNQKVNSFNNETMISTSYQFQNEIDDNDLNEQFFQPQTSQFYQDEVLSLSNQYSFELKNTAFQSSTNQTATNEQLQQGANNYYYNTSSLNEYSKNQRSQNRTSNHSVDPAHQNGSEKKNIVRNIMASFKRFIESLFDENSSKNQKSYQYQKTKFDIFLNQQEIFSFEETKKKVLTNLMELYNLKEKEKKINDQREFFNTFKKYYDKKQFNNTTLHQLLGHSNFGPVFVYFLRSFFANWLEKNLIMNSQTHLQMRDQIIQLHEEAE</sequence>
<dbReference type="InterPro" id="IPR028008">
    <property type="entry name" value="DUF4441"/>
</dbReference>
<dbReference type="GeneID" id="7837983"/>
<accession>Q235Y9</accession>
<dbReference type="EMBL" id="GG662749">
    <property type="protein sequence ID" value="EAR92611.2"/>
    <property type="molecule type" value="Genomic_DNA"/>
</dbReference>
<dbReference type="KEGG" id="tet:TTHERM_00094020"/>
<feature type="region of interest" description="Disordered" evidence="2">
    <location>
        <begin position="461"/>
        <end position="488"/>
    </location>
</feature>
<evidence type="ECO:0000256" key="2">
    <source>
        <dbReference type="SAM" id="MobiDB-lite"/>
    </source>
</evidence>
<keyword evidence="4" id="KW-1185">Reference proteome</keyword>
<dbReference type="AlphaFoldDB" id="Q235Y9"/>